<comment type="caution">
    <text evidence="1">The sequence shown here is derived from an EMBL/GenBank/DDBJ whole genome shotgun (WGS) entry which is preliminary data.</text>
</comment>
<evidence type="ECO:0000313" key="2">
    <source>
        <dbReference type="Proteomes" id="UP001157418"/>
    </source>
</evidence>
<name>A0AAU9LH66_9ASTR</name>
<accession>A0AAU9LH66</accession>
<protein>
    <recommendedName>
        <fullName evidence="3">Pentatricopeptide repeat-containing protein</fullName>
    </recommendedName>
</protein>
<dbReference type="AlphaFoldDB" id="A0AAU9LH66"/>
<sequence length="115" mass="12774">MVNPSSRSLDFKIVLVLTAKPNHVASSVVSHPLNKFKGTSIAHSTLISSFSQFGTRIFTPKTISARFLSTSSPNRQTLVNHPRSVSKKITNLDDAIQLFDEMTKREPLPSVFKFT</sequence>
<evidence type="ECO:0000313" key="1">
    <source>
        <dbReference type="EMBL" id="CAH1412616.1"/>
    </source>
</evidence>
<dbReference type="EMBL" id="CAKMRJ010000001">
    <property type="protein sequence ID" value="CAH1412616.1"/>
    <property type="molecule type" value="Genomic_DNA"/>
</dbReference>
<dbReference type="Proteomes" id="UP001157418">
    <property type="component" value="Unassembled WGS sequence"/>
</dbReference>
<proteinExistence type="predicted"/>
<reference evidence="1 2" key="1">
    <citation type="submission" date="2022-01" db="EMBL/GenBank/DDBJ databases">
        <authorList>
            <person name="Xiong W."/>
            <person name="Schranz E."/>
        </authorList>
    </citation>
    <scope>NUCLEOTIDE SEQUENCE [LARGE SCALE GENOMIC DNA]</scope>
</reference>
<gene>
    <name evidence="1" type="ORF">LVIROSA_LOCUS622</name>
</gene>
<keyword evidence="2" id="KW-1185">Reference proteome</keyword>
<evidence type="ECO:0008006" key="3">
    <source>
        <dbReference type="Google" id="ProtNLM"/>
    </source>
</evidence>
<organism evidence="1 2">
    <name type="scientific">Lactuca virosa</name>
    <dbReference type="NCBI Taxonomy" id="75947"/>
    <lineage>
        <taxon>Eukaryota</taxon>
        <taxon>Viridiplantae</taxon>
        <taxon>Streptophyta</taxon>
        <taxon>Embryophyta</taxon>
        <taxon>Tracheophyta</taxon>
        <taxon>Spermatophyta</taxon>
        <taxon>Magnoliopsida</taxon>
        <taxon>eudicotyledons</taxon>
        <taxon>Gunneridae</taxon>
        <taxon>Pentapetalae</taxon>
        <taxon>asterids</taxon>
        <taxon>campanulids</taxon>
        <taxon>Asterales</taxon>
        <taxon>Asteraceae</taxon>
        <taxon>Cichorioideae</taxon>
        <taxon>Cichorieae</taxon>
        <taxon>Lactucinae</taxon>
        <taxon>Lactuca</taxon>
    </lineage>
</organism>